<feature type="signal peptide" evidence="3">
    <location>
        <begin position="1"/>
        <end position="19"/>
    </location>
</feature>
<evidence type="ECO:0000259" key="4">
    <source>
        <dbReference type="SMART" id="SM00093"/>
    </source>
</evidence>
<dbReference type="InterPro" id="IPR042185">
    <property type="entry name" value="Serpin_sf_2"/>
</dbReference>
<dbReference type="InterPro" id="IPR042178">
    <property type="entry name" value="Serpin_sf_1"/>
</dbReference>
<dbReference type="InterPro" id="IPR000215">
    <property type="entry name" value="Serpin_fam"/>
</dbReference>
<feature type="chain" id="PRO_5037157479" evidence="3">
    <location>
        <begin position="20"/>
        <end position="412"/>
    </location>
</feature>
<sequence length="412" mass="44923">MTFAGVISVALFALTFGSGDSQVTKSLCVDATLSLIDRQSFTADLNNFAVEMYKISTLQQQNDRTDSVFSPASIAFALGIVLQGADGVTRAEIKAALVPNIDNIMLSASFDQLLSALNSATNQYELSTANKLYIKQGFELLSSFEERVVNCFHTTSETMDVSDPEATTQQVNSWVEEQTKSKITNLISPAIVTPYLRLLIVNAIYFKGEWATPFTTQHGANTAKNTFTGIDGRRKETDFMSMTNNFLFVQDSSTSVLGIPYKNDELHMFLFLPTNPAGFADFEASLTSAKLSKLMDAAKNTRVQVMIPKFTTKSEYPLKNVLTAAGMKTMFDPMLANLTAISSSSTGDKLFVGEAKHKAFIEVNEKGTEAAAATFVAIMTLSAAINQPTIFFANRPFVFAIRHASSGAIVFM</sequence>
<comment type="similarity">
    <text evidence="1 2">Belongs to the serpin family.</text>
</comment>
<dbReference type="Proteomes" id="UP000887566">
    <property type="component" value="Unplaced"/>
</dbReference>
<protein>
    <submittedName>
        <fullName evidence="6">Serpin domain-containing protein</fullName>
    </submittedName>
</protein>
<dbReference type="SMART" id="SM00093">
    <property type="entry name" value="SERPIN"/>
    <property type="match status" value="1"/>
</dbReference>
<accession>A0A914UI55</accession>
<dbReference type="CDD" id="cd00172">
    <property type="entry name" value="serpin"/>
    <property type="match status" value="1"/>
</dbReference>
<dbReference type="GO" id="GO:0005615">
    <property type="term" value="C:extracellular space"/>
    <property type="evidence" value="ECO:0007669"/>
    <property type="project" value="InterPro"/>
</dbReference>
<dbReference type="Pfam" id="PF00079">
    <property type="entry name" value="Serpin"/>
    <property type="match status" value="1"/>
</dbReference>
<evidence type="ECO:0000313" key="6">
    <source>
        <dbReference type="WBParaSite" id="PSAMB.scaffold10231size4246.g33142.t1"/>
    </source>
</evidence>
<dbReference type="PANTHER" id="PTHR11461">
    <property type="entry name" value="SERINE PROTEASE INHIBITOR, SERPIN"/>
    <property type="match status" value="1"/>
</dbReference>
<dbReference type="WBParaSite" id="PSAMB.scaffold10231size4246.g33142.t1">
    <property type="protein sequence ID" value="PSAMB.scaffold10231size4246.g33142.t1"/>
    <property type="gene ID" value="PSAMB.scaffold10231size4246.g33142"/>
</dbReference>
<name>A0A914UI55_9BILA</name>
<dbReference type="PROSITE" id="PS00284">
    <property type="entry name" value="SERPIN"/>
    <property type="match status" value="1"/>
</dbReference>
<organism evidence="5 6">
    <name type="scientific">Plectus sambesii</name>
    <dbReference type="NCBI Taxonomy" id="2011161"/>
    <lineage>
        <taxon>Eukaryota</taxon>
        <taxon>Metazoa</taxon>
        <taxon>Ecdysozoa</taxon>
        <taxon>Nematoda</taxon>
        <taxon>Chromadorea</taxon>
        <taxon>Plectida</taxon>
        <taxon>Plectina</taxon>
        <taxon>Plectoidea</taxon>
        <taxon>Plectidae</taxon>
        <taxon>Plectus</taxon>
    </lineage>
</organism>
<evidence type="ECO:0000256" key="1">
    <source>
        <dbReference type="ARBA" id="ARBA00009500"/>
    </source>
</evidence>
<keyword evidence="3" id="KW-0732">Signal</keyword>
<evidence type="ECO:0000256" key="2">
    <source>
        <dbReference type="RuleBase" id="RU000411"/>
    </source>
</evidence>
<dbReference type="InterPro" id="IPR023795">
    <property type="entry name" value="Serpin_CS"/>
</dbReference>
<proteinExistence type="inferred from homology"/>
<dbReference type="Gene3D" id="3.30.497.10">
    <property type="entry name" value="Antithrombin, subunit I, domain 2"/>
    <property type="match status" value="1"/>
</dbReference>
<dbReference type="Gene3D" id="2.30.39.10">
    <property type="entry name" value="Alpha-1-antitrypsin, domain 1"/>
    <property type="match status" value="1"/>
</dbReference>
<evidence type="ECO:0000313" key="5">
    <source>
        <dbReference type="Proteomes" id="UP000887566"/>
    </source>
</evidence>
<dbReference type="InterPro" id="IPR036186">
    <property type="entry name" value="Serpin_sf"/>
</dbReference>
<feature type="domain" description="Serpin" evidence="4">
    <location>
        <begin position="50"/>
        <end position="412"/>
    </location>
</feature>
<evidence type="ECO:0000256" key="3">
    <source>
        <dbReference type="SAM" id="SignalP"/>
    </source>
</evidence>
<reference evidence="6" key="1">
    <citation type="submission" date="2022-11" db="UniProtKB">
        <authorList>
            <consortium name="WormBaseParasite"/>
        </authorList>
    </citation>
    <scope>IDENTIFICATION</scope>
</reference>
<dbReference type="SUPFAM" id="SSF56574">
    <property type="entry name" value="Serpins"/>
    <property type="match status" value="1"/>
</dbReference>
<keyword evidence="5" id="KW-1185">Reference proteome</keyword>
<dbReference type="GO" id="GO:0004867">
    <property type="term" value="F:serine-type endopeptidase inhibitor activity"/>
    <property type="evidence" value="ECO:0007669"/>
    <property type="project" value="InterPro"/>
</dbReference>
<dbReference type="InterPro" id="IPR023796">
    <property type="entry name" value="Serpin_dom"/>
</dbReference>
<dbReference type="AlphaFoldDB" id="A0A914UI55"/>
<dbReference type="PANTHER" id="PTHR11461:SF211">
    <property type="entry name" value="GH10112P-RELATED"/>
    <property type="match status" value="1"/>
</dbReference>